<sequence>MEETKVWYASKELWTALVTLICGVLIVFGIEVDPATQAQLPGVIIGAIVAVASLLKIIFRIFSSRKKLTTTSAKATS</sequence>
<name>A0A7M3MAX6_9BACT</name>
<dbReference type="EMBL" id="QMIE01000019">
    <property type="protein sequence ID" value="TVM15059.1"/>
    <property type="molecule type" value="Genomic_DNA"/>
</dbReference>
<evidence type="ECO:0000313" key="3">
    <source>
        <dbReference type="Proteomes" id="UP000448292"/>
    </source>
</evidence>
<reference evidence="2 3" key="1">
    <citation type="submission" date="2018-06" db="EMBL/GenBank/DDBJ databases">
        <title>Complete genome of Desulfovibrio indonesiensis P37SLT.</title>
        <authorList>
            <person name="Crispim J.S."/>
            <person name="Vidigal P.M.P."/>
            <person name="Silva L.C.F."/>
            <person name="Laguardia C.N."/>
            <person name="Araujo L.C."/>
            <person name="Dias R.S."/>
            <person name="Sousa M.P."/>
            <person name="Paula S.O."/>
            <person name="Silva C."/>
        </authorList>
    </citation>
    <scope>NUCLEOTIDE SEQUENCE [LARGE SCALE GENOMIC DNA]</scope>
    <source>
        <strain evidence="2 3">P37SLT</strain>
    </source>
</reference>
<keyword evidence="1" id="KW-0472">Membrane</keyword>
<keyword evidence="3" id="KW-1185">Reference proteome</keyword>
<dbReference type="Proteomes" id="UP000448292">
    <property type="component" value="Unassembled WGS sequence"/>
</dbReference>
<dbReference type="AlphaFoldDB" id="A0A7M3MAX6"/>
<evidence type="ECO:0000256" key="1">
    <source>
        <dbReference type="SAM" id="Phobius"/>
    </source>
</evidence>
<organism evidence="2 3">
    <name type="scientific">Oceanidesulfovibrio indonesiensis</name>
    <dbReference type="NCBI Taxonomy" id="54767"/>
    <lineage>
        <taxon>Bacteria</taxon>
        <taxon>Pseudomonadati</taxon>
        <taxon>Thermodesulfobacteriota</taxon>
        <taxon>Desulfovibrionia</taxon>
        <taxon>Desulfovibrionales</taxon>
        <taxon>Desulfovibrionaceae</taxon>
        <taxon>Oceanidesulfovibrio</taxon>
    </lineage>
</organism>
<protein>
    <submittedName>
        <fullName evidence="2">Uncharacterized protein</fullName>
    </submittedName>
</protein>
<keyword evidence="1" id="KW-0812">Transmembrane</keyword>
<dbReference type="OrthoDB" id="7508901at2"/>
<keyword evidence="1" id="KW-1133">Transmembrane helix</keyword>
<evidence type="ECO:0000313" key="2">
    <source>
        <dbReference type="EMBL" id="TVM15059.1"/>
    </source>
</evidence>
<accession>A0A7M3MAX6</accession>
<feature type="transmembrane region" description="Helical" evidence="1">
    <location>
        <begin position="12"/>
        <end position="32"/>
    </location>
</feature>
<gene>
    <name evidence="2" type="ORF">DPQ33_16355</name>
</gene>
<feature type="transmembrane region" description="Helical" evidence="1">
    <location>
        <begin position="38"/>
        <end position="59"/>
    </location>
</feature>
<dbReference type="RefSeq" id="WP_144304298.1">
    <property type="nucleotide sequence ID" value="NZ_QMIE01000019.1"/>
</dbReference>
<comment type="caution">
    <text evidence="2">The sequence shown here is derived from an EMBL/GenBank/DDBJ whole genome shotgun (WGS) entry which is preliminary data.</text>
</comment>
<proteinExistence type="predicted"/>